<dbReference type="Proteomes" id="UP000003107">
    <property type="component" value="Unassembled WGS sequence"/>
</dbReference>
<dbReference type="AlphaFoldDB" id="C6RH37"/>
<gene>
    <name evidence="1" type="ORF">CAMSH0001_2134</name>
</gene>
<evidence type="ECO:0000313" key="2">
    <source>
        <dbReference type="Proteomes" id="UP000003107"/>
    </source>
</evidence>
<dbReference type="STRING" id="553219.CAMSH0001_2134"/>
<comment type="caution">
    <text evidence="1">The sequence shown here is derived from an EMBL/GenBank/DDBJ whole genome shotgun (WGS) entry which is preliminary data.</text>
</comment>
<accession>C6RH37</accession>
<dbReference type="EMBL" id="ACVQ01000023">
    <property type="protein sequence ID" value="EET79296.1"/>
    <property type="molecule type" value="Genomic_DNA"/>
</dbReference>
<sequence>MLNFAFELAEMGGIIRHNQYQKVKFSAKIKIVRACKS</sequence>
<reference evidence="1 2" key="1">
    <citation type="submission" date="2009-07" db="EMBL/GenBank/DDBJ databases">
        <authorList>
            <person name="Madupu R."/>
            <person name="Sebastian Y."/>
            <person name="Durkin A.S."/>
            <person name="Torralba M."/>
            <person name="Methe B."/>
            <person name="Sutton G.G."/>
            <person name="Strausberg R.L."/>
            <person name="Nelson K.E."/>
        </authorList>
    </citation>
    <scope>NUCLEOTIDE SEQUENCE [LARGE SCALE GENOMIC DNA]</scope>
    <source>
        <strain evidence="1 2">RM3277</strain>
    </source>
</reference>
<protein>
    <submittedName>
        <fullName evidence="1">Uncharacterized protein</fullName>
    </submittedName>
</protein>
<organism evidence="1 2">
    <name type="scientific">Campylobacter showae RM3277</name>
    <dbReference type="NCBI Taxonomy" id="553219"/>
    <lineage>
        <taxon>Bacteria</taxon>
        <taxon>Pseudomonadati</taxon>
        <taxon>Campylobacterota</taxon>
        <taxon>Epsilonproteobacteria</taxon>
        <taxon>Campylobacterales</taxon>
        <taxon>Campylobacteraceae</taxon>
        <taxon>Campylobacter</taxon>
    </lineage>
</organism>
<name>C6RH37_9BACT</name>
<keyword evidence="2" id="KW-1185">Reference proteome</keyword>
<proteinExistence type="predicted"/>
<evidence type="ECO:0000313" key="1">
    <source>
        <dbReference type="EMBL" id="EET79296.1"/>
    </source>
</evidence>